<proteinExistence type="predicted"/>
<evidence type="ECO:0000256" key="1">
    <source>
        <dbReference type="SAM" id="MobiDB-lite"/>
    </source>
</evidence>
<dbReference type="Proteomes" id="UP000033710">
    <property type="component" value="Unassembled WGS sequence"/>
</dbReference>
<dbReference type="VEuPathDB" id="FungiDB:SPSK_04573"/>
<evidence type="ECO:0000313" key="3">
    <source>
        <dbReference type="Proteomes" id="UP000033710"/>
    </source>
</evidence>
<dbReference type="GeneID" id="27666652"/>
<name>A0A0F2M2C1_SPOSC</name>
<reference evidence="2 3" key="2">
    <citation type="journal article" date="2015" name="Eukaryot. Cell">
        <title>Asexual propagation of a virulent clone complex in a human and feline outbreak of sporotrichosis.</title>
        <authorList>
            <person name="Teixeira Mde M."/>
            <person name="Rodrigues A.M."/>
            <person name="Tsui C.K."/>
            <person name="de Almeida L.G."/>
            <person name="Van Diepeningen A.D."/>
            <person name="van den Ende B.G."/>
            <person name="Fernandes G.F."/>
            <person name="Kano R."/>
            <person name="Hamelin R.C."/>
            <person name="Lopes-Bezerra L.M."/>
            <person name="Vasconcelos A.T."/>
            <person name="de Hoog S."/>
            <person name="de Camargo Z.P."/>
            <person name="Felipe M.S."/>
        </authorList>
    </citation>
    <scope>NUCLEOTIDE SEQUENCE [LARGE SCALE GENOMIC DNA]</scope>
    <source>
        <strain evidence="2 3">1099-18</strain>
    </source>
</reference>
<organism evidence="2 3">
    <name type="scientific">Sporothrix schenckii 1099-18</name>
    <dbReference type="NCBI Taxonomy" id="1397361"/>
    <lineage>
        <taxon>Eukaryota</taxon>
        <taxon>Fungi</taxon>
        <taxon>Dikarya</taxon>
        <taxon>Ascomycota</taxon>
        <taxon>Pezizomycotina</taxon>
        <taxon>Sordariomycetes</taxon>
        <taxon>Sordariomycetidae</taxon>
        <taxon>Ophiostomatales</taxon>
        <taxon>Ophiostomataceae</taxon>
        <taxon>Sporothrix</taxon>
    </lineage>
</organism>
<evidence type="ECO:0000313" key="2">
    <source>
        <dbReference type="EMBL" id="KJR83858.1"/>
    </source>
</evidence>
<gene>
    <name evidence="2" type="ORF">SPSK_04573</name>
</gene>
<protein>
    <submittedName>
        <fullName evidence="2">Uncharacterized protein</fullName>
    </submittedName>
</protein>
<sequence>MPPEICLDWLLWLAARRMSSRSPPNGSLEPARRDGVPWAANGLAGLAGRQGRDSLHTQTLPSTGPKRAHVNAGPVQDEPWLTMNELRRTTTLMPVQPGSGCLAVQHLAQRHAHWTAQESCLDALRRVVWGVDRGKGGFWSLV</sequence>
<dbReference type="RefSeq" id="XP_016586534.1">
    <property type="nucleotide sequence ID" value="XM_016731375.1"/>
</dbReference>
<reference evidence="2 3" key="1">
    <citation type="journal article" date="2014" name="BMC Genomics">
        <title>Comparative genomics of the major fungal agents of human and animal Sporotrichosis: Sporothrix schenckii and Sporothrix brasiliensis.</title>
        <authorList>
            <person name="Teixeira M.M."/>
            <person name="de Almeida L.G."/>
            <person name="Kubitschek-Barreira P."/>
            <person name="Alves F.L."/>
            <person name="Kioshima E.S."/>
            <person name="Abadio A.K."/>
            <person name="Fernandes L."/>
            <person name="Derengowski L.S."/>
            <person name="Ferreira K.S."/>
            <person name="Souza R.C."/>
            <person name="Ruiz J.C."/>
            <person name="de Andrade N.C."/>
            <person name="Paes H.C."/>
            <person name="Nicola A.M."/>
            <person name="Albuquerque P."/>
            <person name="Gerber A.L."/>
            <person name="Martins V.P."/>
            <person name="Peconick L.D."/>
            <person name="Neto A.V."/>
            <person name="Chaucanez C.B."/>
            <person name="Silva P.A."/>
            <person name="Cunha O.L."/>
            <person name="de Oliveira F.F."/>
            <person name="dos Santos T.C."/>
            <person name="Barros A.L."/>
            <person name="Soares M.A."/>
            <person name="de Oliveira L.M."/>
            <person name="Marini M.M."/>
            <person name="Villalobos-Duno H."/>
            <person name="Cunha M.M."/>
            <person name="de Hoog S."/>
            <person name="da Silveira J.F."/>
            <person name="Henrissat B."/>
            <person name="Nino-Vega G.A."/>
            <person name="Cisalpino P.S."/>
            <person name="Mora-Montes H.M."/>
            <person name="Almeida S.R."/>
            <person name="Stajich J.E."/>
            <person name="Lopes-Bezerra L.M."/>
            <person name="Vasconcelos A.T."/>
            <person name="Felipe M.S."/>
        </authorList>
    </citation>
    <scope>NUCLEOTIDE SEQUENCE [LARGE SCALE GENOMIC DNA]</scope>
    <source>
        <strain evidence="2 3">1099-18</strain>
    </source>
</reference>
<dbReference type="EMBL" id="AXCR01000009">
    <property type="protein sequence ID" value="KJR83858.1"/>
    <property type="molecule type" value="Genomic_DNA"/>
</dbReference>
<comment type="caution">
    <text evidence="2">The sequence shown here is derived from an EMBL/GenBank/DDBJ whole genome shotgun (WGS) entry which is preliminary data.</text>
</comment>
<feature type="region of interest" description="Disordered" evidence="1">
    <location>
        <begin position="47"/>
        <end position="76"/>
    </location>
</feature>
<dbReference type="AlphaFoldDB" id="A0A0F2M2C1"/>
<dbReference type="KEGG" id="ssck:SPSK_04573"/>
<accession>A0A0F2M2C1</accession>